<dbReference type="CDD" id="cd00519">
    <property type="entry name" value="Lipase_3"/>
    <property type="match status" value="1"/>
</dbReference>
<dbReference type="InterPro" id="IPR002921">
    <property type="entry name" value="Fungal_lipase-type"/>
</dbReference>
<dbReference type="InterPro" id="IPR051218">
    <property type="entry name" value="Sec_MonoDiacylglyc_Lipase"/>
</dbReference>
<dbReference type="SUPFAM" id="SSF53474">
    <property type="entry name" value="alpha/beta-Hydrolases"/>
    <property type="match status" value="1"/>
</dbReference>
<dbReference type="Proteomes" id="UP000070444">
    <property type="component" value="Unassembled WGS sequence"/>
</dbReference>
<accession>A0A137NQM3</accession>
<dbReference type="Pfam" id="PF01764">
    <property type="entry name" value="Lipase_3"/>
    <property type="match status" value="1"/>
</dbReference>
<evidence type="ECO:0000313" key="2">
    <source>
        <dbReference type="EMBL" id="KXN64970.1"/>
    </source>
</evidence>
<name>A0A137NQM3_CONC2</name>
<dbReference type="GO" id="GO:0006629">
    <property type="term" value="P:lipid metabolic process"/>
    <property type="evidence" value="ECO:0007669"/>
    <property type="project" value="InterPro"/>
</dbReference>
<proteinExistence type="predicted"/>
<dbReference type="GO" id="GO:0016787">
    <property type="term" value="F:hydrolase activity"/>
    <property type="evidence" value="ECO:0007669"/>
    <property type="project" value="UniProtKB-KW"/>
</dbReference>
<dbReference type="EMBL" id="KQ965039">
    <property type="protein sequence ID" value="KXN64970.1"/>
    <property type="molecule type" value="Genomic_DNA"/>
</dbReference>
<feature type="non-terminal residue" evidence="2">
    <location>
        <position position="1"/>
    </location>
</feature>
<feature type="domain" description="Fungal lipase-type" evidence="1">
    <location>
        <begin position="17"/>
        <end position="152"/>
    </location>
</feature>
<evidence type="ECO:0000313" key="3">
    <source>
        <dbReference type="Proteomes" id="UP000070444"/>
    </source>
</evidence>
<sequence length="189" mass="21264">GTKATIGVEPSTKEIIISHRGSHTLQNWVMDFNFKKARFPNSPEGVLVHEGFLDMYLSVASEVNNYLMAMLDSGKYKDYKVVMTGQSLGGSLTTVHAVDIASRVKNKGFEFELYAYHSPRVGNQAFVDHTISLDFPIARYTNKADIVSHIGPRSFGYVHIPVEFHTDFSDITNKSFRECSQDYDEDPNC</sequence>
<dbReference type="PANTHER" id="PTHR45856">
    <property type="entry name" value="ALPHA/BETA-HYDROLASES SUPERFAMILY PROTEIN"/>
    <property type="match status" value="1"/>
</dbReference>
<protein>
    <submittedName>
        <fullName evidence="2">Alpha/beta-hydrolase</fullName>
    </submittedName>
</protein>
<evidence type="ECO:0000259" key="1">
    <source>
        <dbReference type="Pfam" id="PF01764"/>
    </source>
</evidence>
<dbReference type="Gene3D" id="3.40.50.1820">
    <property type="entry name" value="alpha/beta hydrolase"/>
    <property type="match status" value="1"/>
</dbReference>
<keyword evidence="3" id="KW-1185">Reference proteome</keyword>
<feature type="non-terminal residue" evidence="2">
    <location>
        <position position="189"/>
    </location>
</feature>
<reference evidence="2 3" key="1">
    <citation type="journal article" date="2015" name="Genome Biol. Evol.">
        <title>Phylogenomic analyses indicate that early fungi evolved digesting cell walls of algal ancestors of land plants.</title>
        <authorList>
            <person name="Chang Y."/>
            <person name="Wang S."/>
            <person name="Sekimoto S."/>
            <person name="Aerts A.L."/>
            <person name="Choi C."/>
            <person name="Clum A."/>
            <person name="LaButti K.M."/>
            <person name="Lindquist E.A."/>
            <person name="Yee Ngan C."/>
            <person name="Ohm R.A."/>
            <person name="Salamov A.A."/>
            <person name="Grigoriev I.V."/>
            <person name="Spatafora J.W."/>
            <person name="Berbee M.L."/>
        </authorList>
    </citation>
    <scope>NUCLEOTIDE SEQUENCE [LARGE SCALE GENOMIC DNA]</scope>
    <source>
        <strain evidence="2 3">NRRL 28638</strain>
    </source>
</reference>
<dbReference type="AlphaFoldDB" id="A0A137NQM3"/>
<gene>
    <name evidence="2" type="ORF">CONCODRAFT_28900</name>
</gene>
<keyword evidence="2" id="KW-0378">Hydrolase</keyword>
<organism evidence="2 3">
    <name type="scientific">Conidiobolus coronatus (strain ATCC 28846 / CBS 209.66 / NRRL 28638)</name>
    <name type="common">Delacroixia coronata</name>
    <dbReference type="NCBI Taxonomy" id="796925"/>
    <lineage>
        <taxon>Eukaryota</taxon>
        <taxon>Fungi</taxon>
        <taxon>Fungi incertae sedis</taxon>
        <taxon>Zoopagomycota</taxon>
        <taxon>Entomophthoromycotina</taxon>
        <taxon>Entomophthoromycetes</taxon>
        <taxon>Entomophthorales</taxon>
        <taxon>Ancylistaceae</taxon>
        <taxon>Conidiobolus</taxon>
    </lineage>
</organism>
<dbReference type="OrthoDB" id="426718at2759"/>
<dbReference type="PANTHER" id="PTHR45856:SF24">
    <property type="entry name" value="FUNGAL LIPASE-LIKE DOMAIN-CONTAINING PROTEIN"/>
    <property type="match status" value="1"/>
</dbReference>
<dbReference type="InterPro" id="IPR029058">
    <property type="entry name" value="AB_hydrolase_fold"/>
</dbReference>